<evidence type="ECO:0000256" key="3">
    <source>
        <dbReference type="ARBA" id="ARBA00022777"/>
    </source>
</evidence>
<dbReference type="InterPro" id="IPR007373">
    <property type="entry name" value="Thiamin_PyroPKinase_B1-bd"/>
</dbReference>
<dbReference type="FunFam" id="3.40.50.10240:FF:000006">
    <property type="entry name" value="Thiamin pyrophosphokinase 1"/>
    <property type="match status" value="1"/>
</dbReference>
<dbReference type="Proteomes" id="UP000050792">
    <property type="component" value="Unassembled WGS sequence"/>
</dbReference>
<dbReference type="Pfam" id="PF04263">
    <property type="entry name" value="TPK_catalytic"/>
    <property type="match status" value="1"/>
</dbReference>
<reference evidence="7" key="2">
    <citation type="submission" date="2023-11" db="UniProtKB">
        <authorList>
            <consortium name="WormBaseParasite"/>
        </authorList>
    </citation>
    <scope>IDENTIFICATION</scope>
</reference>
<sequence length="282" mass="32183">MKIFETGQTNQSAIRIPHTESPLYASEDVELIPRTIIKMIYTPLSIFKDDIRKAVIYLNHPICLPETLFKRLWKNAYPVAFVDGFANHIYRNINYRNNYFPHFLTGDFDSIQLGVLEFYRSVKNVSVIETPDQEETDFTKCVRIIISSIKENNKKVDVLVAAQMSGGRFDHEMGLIKTLYEAKKLTNIPLLLVSECSVTFLLDEGEHTINANTGYEAQHVGLIPVGQPCQVTTTGLQWNLENGTLSFNDIVSSSNRLSNEIVHVKCNRPLLFTMEYKNDMIN</sequence>
<evidence type="ECO:0000259" key="5">
    <source>
        <dbReference type="SMART" id="SM00983"/>
    </source>
</evidence>
<evidence type="ECO:0000313" key="6">
    <source>
        <dbReference type="Proteomes" id="UP000050792"/>
    </source>
</evidence>
<dbReference type="SUPFAM" id="SSF63999">
    <property type="entry name" value="Thiamin pyrophosphokinase, catalytic domain"/>
    <property type="match status" value="1"/>
</dbReference>
<dbReference type="InterPro" id="IPR036371">
    <property type="entry name" value="TPK_B1-bd_sf"/>
</dbReference>
<dbReference type="GO" id="GO:0016301">
    <property type="term" value="F:kinase activity"/>
    <property type="evidence" value="ECO:0007669"/>
    <property type="project" value="UniProtKB-KW"/>
</dbReference>
<keyword evidence="1" id="KW-0808">Transferase</keyword>
<evidence type="ECO:0000256" key="1">
    <source>
        <dbReference type="ARBA" id="ARBA00022679"/>
    </source>
</evidence>
<keyword evidence="6" id="KW-1185">Reference proteome</keyword>
<keyword evidence="3" id="KW-0418">Kinase</keyword>
<dbReference type="NCBIfam" id="TIGR01378">
    <property type="entry name" value="thi_PPkinase"/>
    <property type="match status" value="1"/>
</dbReference>
<evidence type="ECO:0000256" key="4">
    <source>
        <dbReference type="ARBA" id="ARBA00022840"/>
    </source>
</evidence>
<dbReference type="Pfam" id="PF04265">
    <property type="entry name" value="TPK_B1_binding"/>
    <property type="match status" value="1"/>
</dbReference>
<protein>
    <recommendedName>
        <fullName evidence="5">Thiamin pyrophosphokinase thiamin-binding domain-containing protein</fullName>
    </recommendedName>
</protein>
<organism evidence="6 7">
    <name type="scientific">Schistosoma rodhaini</name>
    <dbReference type="NCBI Taxonomy" id="6188"/>
    <lineage>
        <taxon>Eukaryota</taxon>
        <taxon>Metazoa</taxon>
        <taxon>Spiralia</taxon>
        <taxon>Lophotrochozoa</taxon>
        <taxon>Platyhelminthes</taxon>
        <taxon>Trematoda</taxon>
        <taxon>Digenea</taxon>
        <taxon>Strigeidida</taxon>
        <taxon>Schistosomatoidea</taxon>
        <taxon>Schistosomatidae</taxon>
        <taxon>Schistosoma</taxon>
    </lineage>
</organism>
<dbReference type="GO" id="GO:0005524">
    <property type="term" value="F:ATP binding"/>
    <property type="evidence" value="ECO:0007669"/>
    <property type="project" value="UniProtKB-KW"/>
</dbReference>
<dbReference type="GO" id="GO:0006772">
    <property type="term" value="P:thiamine metabolic process"/>
    <property type="evidence" value="ECO:0007669"/>
    <property type="project" value="InterPro"/>
</dbReference>
<evidence type="ECO:0000313" key="7">
    <source>
        <dbReference type="WBParaSite" id="SRDH1_45720.1"/>
    </source>
</evidence>
<dbReference type="AlphaFoldDB" id="A0AA85FE37"/>
<name>A0AA85FE37_9TREM</name>
<dbReference type="WBParaSite" id="SRDH1_45720.1">
    <property type="protein sequence ID" value="SRDH1_45720.1"/>
    <property type="gene ID" value="SRDH1_45720"/>
</dbReference>
<dbReference type="Gene3D" id="2.60.120.320">
    <property type="entry name" value="Thiamin pyrophosphokinase, thiamin-binding domain"/>
    <property type="match status" value="1"/>
</dbReference>
<dbReference type="InterPro" id="IPR006282">
    <property type="entry name" value="Thi_PPkinase"/>
</dbReference>
<dbReference type="InterPro" id="IPR036759">
    <property type="entry name" value="TPK_catalytic_sf"/>
</dbReference>
<evidence type="ECO:0000256" key="2">
    <source>
        <dbReference type="ARBA" id="ARBA00022741"/>
    </source>
</evidence>
<dbReference type="GO" id="GO:0004788">
    <property type="term" value="F:thiamine diphosphokinase activity"/>
    <property type="evidence" value="ECO:0007669"/>
    <property type="project" value="InterPro"/>
</dbReference>
<dbReference type="PANTHER" id="PTHR13622">
    <property type="entry name" value="THIAMIN PYROPHOSPHOKINASE"/>
    <property type="match status" value="1"/>
</dbReference>
<dbReference type="CDD" id="cd07995">
    <property type="entry name" value="TPK"/>
    <property type="match status" value="1"/>
</dbReference>
<feature type="domain" description="Thiamin pyrophosphokinase thiamin-binding" evidence="5">
    <location>
        <begin position="205"/>
        <end position="270"/>
    </location>
</feature>
<dbReference type="GO" id="GO:0009229">
    <property type="term" value="P:thiamine diphosphate biosynthetic process"/>
    <property type="evidence" value="ECO:0007669"/>
    <property type="project" value="InterPro"/>
</dbReference>
<dbReference type="SMART" id="SM00983">
    <property type="entry name" value="TPK_B1_binding"/>
    <property type="match status" value="1"/>
</dbReference>
<reference evidence="6" key="1">
    <citation type="submission" date="2022-06" db="EMBL/GenBank/DDBJ databases">
        <authorList>
            <person name="Berger JAMES D."/>
            <person name="Berger JAMES D."/>
        </authorList>
    </citation>
    <scope>NUCLEOTIDE SEQUENCE [LARGE SCALE GENOMIC DNA]</scope>
</reference>
<dbReference type="SUPFAM" id="SSF63862">
    <property type="entry name" value="Thiamin pyrophosphokinase, substrate-binding domain"/>
    <property type="match status" value="1"/>
</dbReference>
<dbReference type="FunFam" id="2.60.120.320:FF:000001">
    <property type="entry name" value="Thiamine pyrophosphokinase"/>
    <property type="match status" value="1"/>
</dbReference>
<dbReference type="Gene3D" id="3.40.50.10240">
    <property type="entry name" value="Thiamin pyrophosphokinase, catalytic domain"/>
    <property type="match status" value="1"/>
</dbReference>
<dbReference type="GO" id="GO:0030975">
    <property type="term" value="F:thiamine binding"/>
    <property type="evidence" value="ECO:0007669"/>
    <property type="project" value="InterPro"/>
</dbReference>
<keyword evidence="2" id="KW-0547">Nucleotide-binding</keyword>
<proteinExistence type="predicted"/>
<dbReference type="InterPro" id="IPR007371">
    <property type="entry name" value="TPK_catalytic"/>
</dbReference>
<dbReference type="PANTHER" id="PTHR13622:SF8">
    <property type="entry name" value="THIAMIN PYROPHOSPHOKINASE 1"/>
    <property type="match status" value="1"/>
</dbReference>
<keyword evidence="4" id="KW-0067">ATP-binding</keyword>
<accession>A0AA85FE37</accession>